<comment type="similarity">
    <text evidence="2">Belongs to the short-chain dehydrogenases/reductases (SDR) family.</text>
</comment>
<sequence length="330" mass="36085">MEADHFLSPIYSELKMPIADLSGKSAIITGANSGIGLEAARALAGMGAHVTLACRNAAKGEDAKKQIIESTGSLNVEVETLDCGSFASVRAFLNRWKMKEAKRVDILINNAGANTATVALTEDGYEQTYQANHLSHVLLTHGLLNSGCIAPDGRIISVSSSRFYASDPLNRNNVDNRDVLAKFDNRVGATLPLGDMMSLYDRSKAAQVVWGMALQRRLSEIEGWKGITVHTCHPGMVKTTIWSKPSGIGEMADVGAILYKLAARTFGISSEEGAVTPVWLAVAPEPVGPGMEGRFWDRMRWKWINPWCLDTGLQDELWDIWCKETDARIY</sequence>
<dbReference type="Pfam" id="PF00106">
    <property type="entry name" value="adh_short"/>
    <property type="match status" value="1"/>
</dbReference>
<dbReference type="PANTHER" id="PTHR43157:SF31">
    <property type="entry name" value="PHOSPHATIDYLINOSITOL-GLYCAN BIOSYNTHESIS CLASS F PROTEIN"/>
    <property type="match status" value="1"/>
</dbReference>
<proteinExistence type="inferred from homology"/>
<evidence type="ECO:0000313" key="4">
    <source>
        <dbReference type="Proteomes" id="UP000059188"/>
    </source>
</evidence>
<evidence type="ECO:0000256" key="2">
    <source>
        <dbReference type="RuleBase" id="RU000363"/>
    </source>
</evidence>
<dbReference type="EMBL" id="LN679121">
    <property type="protein sequence ID" value="CEL56374.1"/>
    <property type="molecule type" value="Genomic_DNA"/>
</dbReference>
<dbReference type="InterPro" id="IPR002347">
    <property type="entry name" value="SDR_fam"/>
</dbReference>
<dbReference type="InterPro" id="IPR036291">
    <property type="entry name" value="NAD(P)-bd_dom_sf"/>
</dbReference>
<dbReference type="Proteomes" id="UP000059188">
    <property type="component" value="Unassembled WGS sequence"/>
</dbReference>
<keyword evidence="1" id="KW-0560">Oxidoreductase</keyword>
<name>A0A0B7FHD7_THACB</name>
<keyword evidence="4" id="KW-1185">Reference proteome</keyword>
<dbReference type="PRINTS" id="PR00080">
    <property type="entry name" value="SDRFAMILY"/>
</dbReference>
<dbReference type="PRINTS" id="PR00081">
    <property type="entry name" value="GDHRDH"/>
</dbReference>
<dbReference type="GO" id="GO:0016491">
    <property type="term" value="F:oxidoreductase activity"/>
    <property type="evidence" value="ECO:0007669"/>
    <property type="project" value="UniProtKB-KW"/>
</dbReference>
<dbReference type="SUPFAM" id="SSF51735">
    <property type="entry name" value="NAD(P)-binding Rossmann-fold domains"/>
    <property type="match status" value="1"/>
</dbReference>
<evidence type="ECO:0000313" key="3">
    <source>
        <dbReference type="EMBL" id="CEL56374.1"/>
    </source>
</evidence>
<dbReference type="AlphaFoldDB" id="A0A0B7FHD7"/>
<dbReference type="STRING" id="1108050.A0A0B7FHD7"/>
<evidence type="ECO:0000256" key="1">
    <source>
        <dbReference type="ARBA" id="ARBA00023002"/>
    </source>
</evidence>
<dbReference type="OrthoDB" id="542013at2759"/>
<gene>
    <name evidence="3" type="ORF">RSOLAG1IB_07760</name>
</gene>
<dbReference type="Gene3D" id="3.40.50.720">
    <property type="entry name" value="NAD(P)-binding Rossmann-like Domain"/>
    <property type="match status" value="1"/>
</dbReference>
<dbReference type="PANTHER" id="PTHR43157">
    <property type="entry name" value="PHOSPHATIDYLINOSITOL-GLYCAN BIOSYNTHESIS CLASS F PROTEIN-RELATED"/>
    <property type="match status" value="1"/>
</dbReference>
<protein>
    <submittedName>
        <fullName evidence="3">WW domain-containing oxidoreductase</fullName>
    </submittedName>
</protein>
<accession>A0A0B7FHD7</accession>
<reference evidence="3 4" key="1">
    <citation type="submission" date="2014-11" db="EMBL/GenBank/DDBJ databases">
        <authorList>
            <person name="Wibberg Daniel"/>
        </authorList>
    </citation>
    <scope>NUCLEOTIDE SEQUENCE [LARGE SCALE GENOMIC DNA]</scope>
    <source>
        <strain evidence="3">Rhizoctonia solani AG1-IB 7/3/14</strain>
    </source>
</reference>
<organism evidence="3 4">
    <name type="scientific">Thanatephorus cucumeris (strain AG1-IB / isolate 7/3/14)</name>
    <name type="common">Lettuce bottom rot fungus</name>
    <name type="synonym">Rhizoctonia solani</name>
    <dbReference type="NCBI Taxonomy" id="1108050"/>
    <lineage>
        <taxon>Eukaryota</taxon>
        <taxon>Fungi</taxon>
        <taxon>Dikarya</taxon>
        <taxon>Basidiomycota</taxon>
        <taxon>Agaricomycotina</taxon>
        <taxon>Agaricomycetes</taxon>
        <taxon>Cantharellales</taxon>
        <taxon>Ceratobasidiaceae</taxon>
        <taxon>Rhizoctonia</taxon>
        <taxon>Rhizoctonia solani AG-1</taxon>
    </lineage>
</organism>